<dbReference type="GO" id="GO:0005886">
    <property type="term" value="C:plasma membrane"/>
    <property type="evidence" value="ECO:0007669"/>
    <property type="project" value="TreeGrafter"/>
</dbReference>
<evidence type="ECO:0000313" key="6">
    <source>
        <dbReference type="Proteomes" id="UP000230821"/>
    </source>
</evidence>
<feature type="coiled-coil region" evidence="3">
    <location>
        <begin position="367"/>
        <end position="394"/>
    </location>
</feature>
<dbReference type="Gene3D" id="3.40.50.300">
    <property type="entry name" value="P-loop containing nucleotide triphosphate hydrolases"/>
    <property type="match status" value="1"/>
</dbReference>
<dbReference type="AlphaFoldDB" id="A0A2G6KCZ0"/>
<dbReference type="InterPro" id="IPR027417">
    <property type="entry name" value="P-loop_NTPase"/>
</dbReference>
<dbReference type="PROSITE" id="PS51257">
    <property type="entry name" value="PROKAR_LIPOPROTEIN"/>
    <property type="match status" value="1"/>
</dbReference>
<dbReference type="NCBIfam" id="TIGR01007">
    <property type="entry name" value="eps_fam"/>
    <property type="match status" value="1"/>
</dbReference>
<keyword evidence="2" id="KW-0067">ATP-binding</keyword>
<keyword evidence="3" id="KW-0175">Coiled coil</keyword>
<evidence type="ECO:0000256" key="4">
    <source>
        <dbReference type="SAM" id="Phobius"/>
    </source>
</evidence>
<name>A0A2G6KCZ0_9BACT</name>
<organism evidence="5 6">
    <name type="scientific">candidate division KSB3 bacterium</name>
    <dbReference type="NCBI Taxonomy" id="2044937"/>
    <lineage>
        <taxon>Bacteria</taxon>
        <taxon>candidate division KSB3</taxon>
    </lineage>
</organism>
<comment type="caution">
    <text evidence="5">The sequence shown here is derived from an EMBL/GenBank/DDBJ whole genome shotgun (WGS) entry which is preliminary data.</text>
</comment>
<keyword evidence="4" id="KW-0472">Membrane</keyword>
<keyword evidence="1" id="KW-0547">Nucleotide-binding</keyword>
<reference evidence="5 6" key="1">
    <citation type="submission" date="2017-10" db="EMBL/GenBank/DDBJ databases">
        <title>Novel microbial diversity and functional potential in the marine mammal oral microbiome.</title>
        <authorList>
            <person name="Dudek N.K."/>
            <person name="Sun C.L."/>
            <person name="Burstein D."/>
            <person name="Kantor R.S."/>
            <person name="Aliaga Goltsman D.S."/>
            <person name="Bik E.M."/>
            <person name="Thomas B.C."/>
            <person name="Banfield J.F."/>
            <person name="Relman D.A."/>
        </authorList>
    </citation>
    <scope>NUCLEOTIDE SEQUENCE [LARGE SCALE GENOMIC DNA]</scope>
    <source>
        <strain evidence="5">DOLJORAL78_47_16</strain>
    </source>
</reference>
<feature type="transmembrane region" description="Helical" evidence="4">
    <location>
        <begin position="20"/>
        <end position="39"/>
    </location>
</feature>
<protein>
    <submittedName>
        <fullName evidence="5">Uncharacterized protein</fullName>
    </submittedName>
</protein>
<feature type="transmembrane region" description="Helical" evidence="4">
    <location>
        <begin position="468"/>
        <end position="492"/>
    </location>
</feature>
<dbReference type="GO" id="GO:0005524">
    <property type="term" value="F:ATP binding"/>
    <property type="evidence" value="ECO:0007669"/>
    <property type="project" value="UniProtKB-KW"/>
</dbReference>
<dbReference type="GO" id="GO:0004715">
    <property type="term" value="F:non-membrane spanning protein tyrosine kinase activity"/>
    <property type="evidence" value="ECO:0007669"/>
    <property type="project" value="UniProtKB-EC"/>
</dbReference>
<evidence type="ECO:0000256" key="3">
    <source>
        <dbReference type="SAM" id="Coils"/>
    </source>
</evidence>
<proteinExistence type="predicted"/>
<gene>
    <name evidence="5" type="ORF">CSA56_14085</name>
</gene>
<dbReference type="PANTHER" id="PTHR32309">
    <property type="entry name" value="TYROSINE-PROTEIN KINASE"/>
    <property type="match status" value="1"/>
</dbReference>
<dbReference type="CDD" id="cd05387">
    <property type="entry name" value="BY-kinase"/>
    <property type="match status" value="1"/>
</dbReference>
<evidence type="ECO:0000256" key="1">
    <source>
        <dbReference type="ARBA" id="ARBA00022741"/>
    </source>
</evidence>
<keyword evidence="4" id="KW-0812">Transmembrane</keyword>
<sequence>MAAKQLPIDLKVIRVIARRYKWMLVILTFMSFACSAFIVKSMVNIYSSSTTIFVDPENVLGEIAGKIAVSTSLNDQLTTLRHLVLSDDFIEPHVIQELDIRYQDVYVPLGRLQFMPQVIEAGDWLKDTLKSIFGLQVYLLTDEQKQTIQTQEIAKIVKENIKLRQSRGQLLMISYQGPNPTACRKIVEVVANQSKELLLRSKNQETREALRYIERQYNDATRKLEELEKELAAMRVENYNKTPEAKIALLMQLQEAQDGMRLIDQQMETLAAKKQALEVEKVERQTVLRRDPEYIKELAKLSNDQATLQLEELKMRLQQLIDRGFTDEWHEVKTLKGKITEQESRIENKLLDDPEEEERIFLVDPIYNEYFRQIKQIETEEASLRAQTKKLQDNFIFYEDKIKSLPEIEKSFASIERKMSMQEELQVDLAMRRETARATMELEKSRGENRIKVINRTNPDKPIGLSPIIILVGLSFVGPGIGVGIIFLLYYLNTSVKSAEDVRVEYNLPVIAVIPETHFKRELRRHKKFVKISQKKYRKLLKSQKSPRLLSEGQEELPVEQGTHLVPAENEGIRRVDDIEIELFGKMIKRIQAPPPSKTAEQLMLMMLTTPESHAAEEYRRLCFNVEWGLKESLSGSCKTIMITSALPNEGKTITAINLASTLARNHKVLLIDSNFRRPSLHKVFGIPQMPGLSDMFEQQEIPQLFCPVGSPNLSILPSGMGIGHPADLLSSKQMQLFIESVKSSSYFEYVIFDVPPATMIPDASIVASKLDGIVWVIWELETAKETVRLALTRITNPAILGVVLNRSEQNLLPKRYHKVWEDYQQQPTSHKQYTT</sequence>
<dbReference type="PANTHER" id="PTHR32309:SF13">
    <property type="entry name" value="FERRIC ENTEROBACTIN TRANSPORT PROTEIN FEPE"/>
    <property type="match status" value="1"/>
</dbReference>
<evidence type="ECO:0000313" key="5">
    <source>
        <dbReference type="EMBL" id="PIE32822.1"/>
    </source>
</evidence>
<dbReference type="Proteomes" id="UP000230821">
    <property type="component" value="Unassembled WGS sequence"/>
</dbReference>
<dbReference type="EMBL" id="PDSK01000107">
    <property type="protein sequence ID" value="PIE32822.1"/>
    <property type="molecule type" value="Genomic_DNA"/>
</dbReference>
<evidence type="ECO:0000256" key="2">
    <source>
        <dbReference type="ARBA" id="ARBA00022840"/>
    </source>
</evidence>
<feature type="coiled-coil region" evidence="3">
    <location>
        <begin position="203"/>
        <end position="323"/>
    </location>
</feature>
<dbReference type="InterPro" id="IPR005702">
    <property type="entry name" value="Wzc-like_C"/>
</dbReference>
<dbReference type="SUPFAM" id="SSF52540">
    <property type="entry name" value="P-loop containing nucleoside triphosphate hydrolases"/>
    <property type="match status" value="1"/>
</dbReference>
<accession>A0A2G6KCZ0</accession>
<keyword evidence="4" id="KW-1133">Transmembrane helix</keyword>
<dbReference type="InterPro" id="IPR050445">
    <property type="entry name" value="Bact_polysacc_biosynth/exp"/>
</dbReference>